<dbReference type="EMBL" id="AGVE01000046">
    <property type="protein sequence ID" value="EHI12881.1"/>
    <property type="molecule type" value="Genomic_DNA"/>
</dbReference>
<dbReference type="RefSeq" id="WP_003927145.1">
    <property type="nucleotide sequence ID" value="NZ_AGVE01000046.1"/>
</dbReference>
<organism evidence="2 3">
    <name type="scientific">Mycolicibacterium thermoresistibile (strain ATCC 19527 / DSM 44167 / CIP 105390 / JCM 6362 / NCTC 10409 / 316)</name>
    <name type="common">Mycobacterium thermoresistibile</name>
    <dbReference type="NCBI Taxonomy" id="1078020"/>
    <lineage>
        <taxon>Bacteria</taxon>
        <taxon>Bacillati</taxon>
        <taxon>Actinomycetota</taxon>
        <taxon>Actinomycetes</taxon>
        <taxon>Mycobacteriales</taxon>
        <taxon>Mycobacteriaceae</taxon>
        <taxon>Mycolicibacterium</taxon>
    </lineage>
</organism>
<evidence type="ECO:0000313" key="3">
    <source>
        <dbReference type="Proteomes" id="UP000004915"/>
    </source>
</evidence>
<accession>G7CK94</accession>
<gene>
    <name evidence="2" type="ORF">KEK_18318</name>
</gene>
<proteinExistence type="predicted"/>
<protein>
    <submittedName>
        <fullName evidence="2">Uncharacterized protein</fullName>
    </submittedName>
</protein>
<evidence type="ECO:0000313" key="2">
    <source>
        <dbReference type="EMBL" id="EHI12881.1"/>
    </source>
</evidence>
<comment type="caution">
    <text evidence="2">The sequence shown here is derived from an EMBL/GenBank/DDBJ whole genome shotgun (WGS) entry which is preliminary data.</text>
</comment>
<evidence type="ECO:0000256" key="1">
    <source>
        <dbReference type="SAM" id="MobiDB-lite"/>
    </source>
</evidence>
<keyword evidence="3" id="KW-1185">Reference proteome</keyword>
<dbReference type="PATRIC" id="fig|1078020.3.peg.3616"/>
<dbReference type="AlphaFoldDB" id="G7CK94"/>
<name>G7CK94_MYCT3</name>
<dbReference type="Proteomes" id="UP000004915">
    <property type="component" value="Unassembled WGS sequence"/>
</dbReference>
<sequence>MNKMKATAAVIGSGAVVALGIFSSGVHQEPAGGTTVGLGRTTMTTGVTIVSQTPPPTPLTTRAEPQIKGPAPLPPEQEAAK</sequence>
<feature type="region of interest" description="Disordered" evidence="1">
    <location>
        <begin position="48"/>
        <end position="81"/>
    </location>
</feature>
<reference evidence="2 3" key="1">
    <citation type="submission" date="2011-11" db="EMBL/GenBank/DDBJ databases">
        <authorList>
            <consortium name="Tuberculosis Structural Genomics Consortium"/>
            <person name="Ioerger T.R."/>
        </authorList>
    </citation>
    <scope>NUCLEOTIDE SEQUENCE [LARGE SCALE GENOMIC DNA]</scope>
    <source>
        <strain evidence="3">ATCC 19527 / DSM 44167 / CIP 105390 / JCM 6362 / NCTC 10409 / 316</strain>
    </source>
</reference>